<proteinExistence type="predicted"/>
<reference evidence="2" key="2">
    <citation type="submission" date="2025-08" db="UniProtKB">
        <authorList>
            <consortium name="RefSeq"/>
        </authorList>
    </citation>
    <scope>IDENTIFICATION</scope>
    <source>
        <tissue evidence="2">Leaf</tissue>
    </source>
</reference>
<protein>
    <submittedName>
        <fullName evidence="2">Uncharacterized protein LOC142176464</fullName>
    </submittedName>
</protein>
<sequence>MPKEKRVMDTCTYTSYPTNSGYVLVPVLNSNEIYAPNYNYYMVNPAMVPCQSIPFNYSDTDMSVSQSAQIQCYTPRHSVNYYASTPNGVDNGGSYEALSNTPRCPVNGYASTPDGVDNKGSYETLSNAAKCPISTPNGVHSKGSYETLSNAARCQVNCYASASNGVDNGGSSTALSNGVYNSDVEHQIDVKCSNGSDCGTDKSVSHEGNHQDCNIEVQLVGNVSPPAPRSTKSLESEADNGEKDNNGKNSQVNKGADHGKKDQSVKNSQVSAEADNGEDQSATNSQVNTEHETLLEMNGVSSK</sequence>
<organism evidence="1 2">
    <name type="scientific">Nicotiana tabacum</name>
    <name type="common">Common tobacco</name>
    <dbReference type="NCBI Taxonomy" id="4097"/>
    <lineage>
        <taxon>Eukaryota</taxon>
        <taxon>Viridiplantae</taxon>
        <taxon>Streptophyta</taxon>
        <taxon>Embryophyta</taxon>
        <taxon>Tracheophyta</taxon>
        <taxon>Spermatophyta</taxon>
        <taxon>Magnoliopsida</taxon>
        <taxon>eudicotyledons</taxon>
        <taxon>Gunneridae</taxon>
        <taxon>Pentapetalae</taxon>
        <taxon>asterids</taxon>
        <taxon>lamiids</taxon>
        <taxon>Solanales</taxon>
        <taxon>Solanaceae</taxon>
        <taxon>Nicotianoideae</taxon>
        <taxon>Nicotianeae</taxon>
        <taxon>Nicotiana</taxon>
    </lineage>
</organism>
<accession>A0AC58TT68</accession>
<gene>
    <name evidence="2" type="primary">LOC142176464</name>
</gene>
<name>A0AC58TT68_TOBAC</name>
<dbReference type="RefSeq" id="XP_075100412.1">
    <property type="nucleotide sequence ID" value="XM_075244311.1"/>
</dbReference>
<reference evidence="1" key="1">
    <citation type="journal article" date="2014" name="Nat. Commun.">
        <title>The tobacco genome sequence and its comparison with those of tomato and potato.</title>
        <authorList>
            <person name="Sierro N."/>
            <person name="Battey J.N."/>
            <person name="Ouadi S."/>
            <person name="Bakaher N."/>
            <person name="Bovet L."/>
            <person name="Willig A."/>
            <person name="Goepfert S."/>
            <person name="Peitsch M.C."/>
            <person name="Ivanov N.V."/>
        </authorList>
    </citation>
    <scope>NUCLEOTIDE SEQUENCE [LARGE SCALE GENOMIC DNA]</scope>
</reference>
<keyword evidence="1" id="KW-1185">Reference proteome</keyword>
<evidence type="ECO:0000313" key="1">
    <source>
        <dbReference type="Proteomes" id="UP000790787"/>
    </source>
</evidence>
<dbReference type="Proteomes" id="UP000790787">
    <property type="component" value="Chromosome 3"/>
</dbReference>
<evidence type="ECO:0000313" key="2">
    <source>
        <dbReference type="RefSeq" id="XP_075100412.1"/>
    </source>
</evidence>